<sequence length="199" mass="23190">MRSFLTIALCSLLVFCTGKSSDEEVQIEIQHNELNIPKFNNKNNVIEPKNDYMDSLISVNKQLMQNVNCQSINEILKTIYLIDQHYRDSVNYYKSRDIEKSHFFSKRMIKADGISSKMLSPLIGFLSKNVDCIDNEKSFDAIWLVAVHNNNLINDIRPIIDYGYKNSYIKEDSYELYMKRYHTIISSNNSNIQKIVKAI</sequence>
<gene>
    <name evidence="1" type="ORF">ACFSKL_22680</name>
</gene>
<evidence type="ECO:0000313" key="2">
    <source>
        <dbReference type="Proteomes" id="UP001597361"/>
    </source>
</evidence>
<comment type="caution">
    <text evidence="1">The sequence shown here is derived from an EMBL/GenBank/DDBJ whole genome shotgun (WGS) entry which is preliminary data.</text>
</comment>
<protein>
    <submittedName>
        <fullName evidence="1">Uncharacterized protein</fullName>
    </submittedName>
</protein>
<organism evidence="1 2">
    <name type="scientific">Belliella marina</name>
    <dbReference type="NCBI Taxonomy" id="1644146"/>
    <lineage>
        <taxon>Bacteria</taxon>
        <taxon>Pseudomonadati</taxon>
        <taxon>Bacteroidota</taxon>
        <taxon>Cytophagia</taxon>
        <taxon>Cytophagales</taxon>
        <taxon>Cyclobacteriaceae</taxon>
        <taxon>Belliella</taxon>
    </lineage>
</organism>
<accession>A0ABW4VW95</accession>
<dbReference type="RefSeq" id="WP_376889641.1">
    <property type="nucleotide sequence ID" value="NZ_JBHUHR010000051.1"/>
</dbReference>
<name>A0ABW4VW95_9BACT</name>
<dbReference type="Proteomes" id="UP001597361">
    <property type="component" value="Unassembled WGS sequence"/>
</dbReference>
<keyword evidence="2" id="KW-1185">Reference proteome</keyword>
<evidence type="ECO:0000313" key="1">
    <source>
        <dbReference type="EMBL" id="MFD2037618.1"/>
    </source>
</evidence>
<dbReference type="EMBL" id="JBHUHR010000051">
    <property type="protein sequence ID" value="MFD2037618.1"/>
    <property type="molecule type" value="Genomic_DNA"/>
</dbReference>
<reference evidence="2" key="1">
    <citation type="journal article" date="2019" name="Int. J. Syst. Evol. Microbiol.">
        <title>The Global Catalogue of Microorganisms (GCM) 10K type strain sequencing project: providing services to taxonomists for standard genome sequencing and annotation.</title>
        <authorList>
            <consortium name="The Broad Institute Genomics Platform"/>
            <consortium name="The Broad Institute Genome Sequencing Center for Infectious Disease"/>
            <person name="Wu L."/>
            <person name="Ma J."/>
        </authorList>
    </citation>
    <scope>NUCLEOTIDE SEQUENCE [LARGE SCALE GENOMIC DNA]</scope>
    <source>
        <strain evidence="2">CGMCC 1.15180</strain>
    </source>
</reference>
<proteinExistence type="predicted"/>